<organism evidence="2 3">
    <name type="scientific">Rhizopus oryzae</name>
    <name type="common">Mucormycosis agent</name>
    <name type="synonym">Rhizopus arrhizus var. delemar</name>
    <dbReference type="NCBI Taxonomy" id="64495"/>
    <lineage>
        <taxon>Eukaryota</taxon>
        <taxon>Fungi</taxon>
        <taxon>Fungi incertae sedis</taxon>
        <taxon>Mucoromycota</taxon>
        <taxon>Mucoromycotina</taxon>
        <taxon>Mucoromycetes</taxon>
        <taxon>Mucorales</taxon>
        <taxon>Mucorineae</taxon>
        <taxon>Rhizopodaceae</taxon>
        <taxon>Rhizopus</taxon>
    </lineage>
</organism>
<feature type="compositionally biased region" description="Low complexity" evidence="1">
    <location>
        <begin position="328"/>
        <end position="337"/>
    </location>
</feature>
<sequence length="354" mass="41294">MSKKQYKLYDLYQKKKPKENKEEQELKLALELSKKEHILEQKRLFELLKQQQHQSKDDDDDDWFQTISYRAPAVKPKSTTIKPKRSRKIKTESQEESLIIDDLSMFLKKEQLEEEKEGTLVIEDLSMFLKKEDPEEQQQLVIENLTEFLQSDHEDQTTSKTTPRKSKTTPRKPKTTSRKPKITNTKPRSSRKTKTTKRSPVAMNSESIAILPNPNITVQQVEKNIKCPVCDQWFVDELSAQQHLPYCNVEEEMEVENDQHQEEETLIEDLVSESDCSVVDLCNPQEDDDGYLSPLEGFTNILDIQGDNPYLAQFESSANKSKRKKRVTTPAATTTTAKPKRKFWRKRAKKRKTT</sequence>
<feature type="region of interest" description="Disordered" evidence="1">
    <location>
        <begin position="316"/>
        <end position="354"/>
    </location>
</feature>
<protein>
    <recommendedName>
        <fullName evidence="4">UBZ4-type domain-containing protein</fullName>
    </recommendedName>
</protein>
<feature type="compositionally biased region" description="Basic residues" evidence="1">
    <location>
        <begin position="162"/>
        <end position="181"/>
    </location>
</feature>
<feature type="compositionally biased region" description="Basic residues" evidence="1">
    <location>
        <begin position="338"/>
        <end position="354"/>
    </location>
</feature>
<dbReference type="OrthoDB" id="2279290at2759"/>
<name>A0A9P6X9A4_RHIOR</name>
<proteinExistence type="predicted"/>
<dbReference type="Proteomes" id="UP000716291">
    <property type="component" value="Unassembled WGS sequence"/>
</dbReference>
<evidence type="ECO:0000313" key="2">
    <source>
        <dbReference type="EMBL" id="KAG1308313.1"/>
    </source>
</evidence>
<feature type="compositionally biased region" description="Basic residues" evidence="1">
    <location>
        <begin position="188"/>
        <end position="197"/>
    </location>
</feature>
<feature type="region of interest" description="Disordered" evidence="1">
    <location>
        <begin position="151"/>
        <end position="201"/>
    </location>
</feature>
<gene>
    <name evidence="2" type="ORF">G6F64_006148</name>
</gene>
<accession>A0A9P6X9A4</accession>
<keyword evidence="3" id="KW-1185">Reference proteome</keyword>
<dbReference type="EMBL" id="JAANQT010000798">
    <property type="protein sequence ID" value="KAG1308313.1"/>
    <property type="molecule type" value="Genomic_DNA"/>
</dbReference>
<reference evidence="2" key="1">
    <citation type="journal article" date="2020" name="Microb. Genom.">
        <title>Genetic diversity of clinical and environmental Mucorales isolates obtained from an investigation of mucormycosis cases among solid organ transplant recipients.</title>
        <authorList>
            <person name="Nguyen M.H."/>
            <person name="Kaul D."/>
            <person name="Muto C."/>
            <person name="Cheng S.J."/>
            <person name="Richter R.A."/>
            <person name="Bruno V.M."/>
            <person name="Liu G."/>
            <person name="Beyhan S."/>
            <person name="Sundermann A.J."/>
            <person name="Mounaud S."/>
            <person name="Pasculle A.W."/>
            <person name="Nierman W.C."/>
            <person name="Driscoll E."/>
            <person name="Cumbie R."/>
            <person name="Clancy C.J."/>
            <person name="Dupont C.L."/>
        </authorList>
    </citation>
    <scope>NUCLEOTIDE SEQUENCE</scope>
    <source>
        <strain evidence="2">GL11</strain>
    </source>
</reference>
<comment type="caution">
    <text evidence="2">The sequence shown here is derived from an EMBL/GenBank/DDBJ whole genome shotgun (WGS) entry which is preliminary data.</text>
</comment>
<evidence type="ECO:0008006" key="4">
    <source>
        <dbReference type="Google" id="ProtNLM"/>
    </source>
</evidence>
<evidence type="ECO:0000313" key="3">
    <source>
        <dbReference type="Proteomes" id="UP000716291"/>
    </source>
</evidence>
<evidence type="ECO:0000256" key="1">
    <source>
        <dbReference type="SAM" id="MobiDB-lite"/>
    </source>
</evidence>
<dbReference type="AlphaFoldDB" id="A0A9P6X9A4"/>